<feature type="chain" id="PRO_5015119584" evidence="1">
    <location>
        <begin position="25"/>
        <end position="53"/>
    </location>
</feature>
<gene>
    <name evidence="2" type="ORF">RchiOBHm_Chr7g0198911</name>
</gene>
<feature type="signal peptide" evidence="1">
    <location>
        <begin position="1"/>
        <end position="24"/>
    </location>
</feature>
<evidence type="ECO:0000256" key="1">
    <source>
        <dbReference type="SAM" id="SignalP"/>
    </source>
</evidence>
<comment type="caution">
    <text evidence="2">The sequence shown here is derived from an EMBL/GenBank/DDBJ whole genome shotgun (WGS) entry which is preliminary data.</text>
</comment>
<keyword evidence="1" id="KW-0732">Signal</keyword>
<organism evidence="2 3">
    <name type="scientific">Rosa chinensis</name>
    <name type="common">China rose</name>
    <dbReference type="NCBI Taxonomy" id="74649"/>
    <lineage>
        <taxon>Eukaryota</taxon>
        <taxon>Viridiplantae</taxon>
        <taxon>Streptophyta</taxon>
        <taxon>Embryophyta</taxon>
        <taxon>Tracheophyta</taxon>
        <taxon>Spermatophyta</taxon>
        <taxon>Magnoliopsida</taxon>
        <taxon>eudicotyledons</taxon>
        <taxon>Gunneridae</taxon>
        <taxon>Pentapetalae</taxon>
        <taxon>rosids</taxon>
        <taxon>fabids</taxon>
        <taxon>Rosales</taxon>
        <taxon>Rosaceae</taxon>
        <taxon>Rosoideae</taxon>
        <taxon>Rosoideae incertae sedis</taxon>
        <taxon>Rosa</taxon>
    </lineage>
</organism>
<evidence type="ECO:0000313" key="3">
    <source>
        <dbReference type="Proteomes" id="UP000238479"/>
    </source>
</evidence>
<protein>
    <submittedName>
        <fullName evidence="2">Uncharacterized protein</fullName>
    </submittedName>
</protein>
<dbReference type="AlphaFoldDB" id="A0A2P6P789"/>
<dbReference type="EMBL" id="PDCK01000045">
    <property type="protein sequence ID" value="PRQ17798.1"/>
    <property type="molecule type" value="Genomic_DNA"/>
</dbReference>
<name>A0A2P6P789_ROSCH</name>
<reference evidence="2 3" key="1">
    <citation type="journal article" date="2018" name="Nat. Genet.">
        <title>The Rosa genome provides new insights in the design of modern roses.</title>
        <authorList>
            <person name="Bendahmane M."/>
        </authorList>
    </citation>
    <scope>NUCLEOTIDE SEQUENCE [LARGE SCALE GENOMIC DNA]</scope>
    <source>
        <strain evidence="3">cv. Old Blush</strain>
    </source>
</reference>
<proteinExistence type="predicted"/>
<dbReference type="Gramene" id="PRQ17798">
    <property type="protein sequence ID" value="PRQ17798"/>
    <property type="gene ID" value="RchiOBHm_Chr7g0198911"/>
</dbReference>
<evidence type="ECO:0000313" key="2">
    <source>
        <dbReference type="EMBL" id="PRQ17798.1"/>
    </source>
</evidence>
<keyword evidence="3" id="KW-1185">Reference proteome</keyword>
<accession>A0A2P6P789</accession>
<dbReference type="Proteomes" id="UP000238479">
    <property type="component" value="Chromosome 7"/>
</dbReference>
<sequence>MPSINASLIISLLILETCFSSLNAHFMEKVFGRVGWLEFLLNQSQCRNIKRHI</sequence>